<dbReference type="RefSeq" id="WP_260072393.1">
    <property type="nucleotide sequence ID" value="NZ_JALXMO010000003.1"/>
</dbReference>
<dbReference type="Proteomes" id="UP001205046">
    <property type="component" value="Unassembled WGS sequence"/>
</dbReference>
<protein>
    <recommendedName>
        <fullName evidence="3">ATP-grasp domain-containing protein</fullName>
    </recommendedName>
</protein>
<dbReference type="Gene3D" id="3.30.470.20">
    <property type="entry name" value="ATP-grasp fold, B domain"/>
    <property type="match status" value="1"/>
</dbReference>
<keyword evidence="2" id="KW-1185">Reference proteome</keyword>
<dbReference type="PANTHER" id="PTHR39217:SF1">
    <property type="entry name" value="GLUTATHIONE SYNTHETASE"/>
    <property type="match status" value="1"/>
</dbReference>
<accession>A0ABT2HND0</accession>
<organism evidence="1 2">
    <name type="scientific">Nesterenkonia massiliensis</name>
    <dbReference type="NCBI Taxonomy" id="1232429"/>
    <lineage>
        <taxon>Bacteria</taxon>
        <taxon>Bacillati</taxon>
        <taxon>Actinomycetota</taxon>
        <taxon>Actinomycetes</taxon>
        <taxon>Micrococcales</taxon>
        <taxon>Micrococcaceae</taxon>
        <taxon>Nesterenkonia</taxon>
    </lineage>
</organism>
<dbReference type="InterPro" id="IPR053191">
    <property type="entry name" value="DcsG_Biosynth_Enzyme"/>
</dbReference>
<evidence type="ECO:0008006" key="3">
    <source>
        <dbReference type="Google" id="ProtNLM"/>
    </source>
</evidence>
<comment type="caution">
    <text evidence="1">The sequence shown here is derived from an EMBL/GenBank/DDBJ whole genome shotgun (WGS) entry which is preliminary data.</text>
</comment>
<name>A0ABT2HND0_9MICC</name>
<dbReference type="Gene3D" id="3.30.1490.20">
    <property type="entry name" value="ATP-grasp fold, A domain"/>
    <property type="match status" value="1"/>
</dbReference>
<gene>
    <name evidence="1" type="ORF">M3B43_02375</name>
</gene>
<dbReference type="PANTHER" id="PTHR39217">
    <property type="match status" value="1"/>
</dbReference>
<dbReference type="InterPro" id="IPR013815">
    <property type="entry name" value="ATP_grasp_subdomain_1"/>
</dbReference>
<sequence length="300" mass="32525">MARVGVVVTDTYWVPAGDQDTGPLISALDRLGIAAEPVVWHQWKAQDAERFDLLVIRSPWDYTEREAEFRAWLQTTGAQLPVLNSPELIEWNLDKVYLQQLQHKGISIVPTTWVKDAAELEQALASYGQQWTVLKPSVSAGSLNTELLRADSAEALALGTRIINSGRTLLIQPEVPELTAGDERALYFIGGEHTHTIAKGALLERGGGLLGGNYQERPQLVSASEEEQAFGAAVLSAVQEVTGTGMPLYGRIDIVTTAQWGTVLLEAELFEPALNLQRAPEAADVLAAAIAARLPVQAQA</sequence>
<reference evidence="1 2" key="1">
    <citation type="submission" date="2022-04" db="EMBL/GenBank/DDBJ databases">
        <title>Human microbiome associated bacterial genomes.</title>
        <authorList>
            <person name="Sandstrom S."/>
            <person name="Salamzade R."/>
            <person name="Kalan L.R."/>
        </authorList>
    </citation>
    <scope>NUCLEOTIDE SEQUENCE [LARGE SCALE GENOMIC DNA]</scope>
    <source>
        <strain evidence="2">p3-SID767</strain>
    </source>
</reference>
<evidence type="ECO:0000313" key="1">
    <source>
        <dbReference type="EMBL" id="MCT1606189.1"/>
    </source>
</evidence>
<dbReference type="Gene3D" id="3.40.50.20">
    <property type="match status" value="1"/>
</dbReference>
<dbReference type="EMBL" id="JALXMO010000003">
    <property type="protein sequence ID" value="MCT1606189.1"/>
    <property type="molecule type" value="Genomic_DNA"/>
</dbReference>
<evidence type="ECO:0000313" key="2">
    <source>
        <dbReference type="Proteomes" id="UP001205046"/>
    </source>
</evidence>
<proteinExistence type="predicted"/>
<dbReference type="SUPFAM" id="SSF56059">
    <property type="entry name" value="Glutathione synthetase ATP-binding domain-like"/>
    <property type="match status" value="1"/>
</dbReference>